<reference evidence="6 7" key="1">
    <citation type="journal article" date="2018" name="Gigascience">
        <title>Genomes of trombidid mites reveal novel predicted allergens and laterally-transferred genes associated with secondary metabolism.</title>
        <authorList>
            <person name="Dong X."/>
            <person name="Chaisiri K."/>
            <person name="Xia D."/>
            <person name="Armstrong S.D."/>
            <person name="Fang Y."/>
            <person name="Donnelly M.J."/>
            <person name="Kadowaki T."/>
            <person name="McGarry J.W."/>
            <person name="Darby A.C."/>
            <person name="Makepeace B.L."/>
        </authorList>
    </citation>
    <scope>NUCLEOTIDE SEQUENCE [LARGE SCALE GENOMIC DNA]</scope>
    <source>
        <strain evidence="6">UoL-WK</strain>
    </source>
</reference>
<dbReference type="InterPro" id="IPR015894">
    <property type="entry name" value="Guanylate-bd_N"/>
</dbReference>
<dbReference type="InterPro" id="IPR027417">
    <property type="entry name" value="P-loop_NTPase"/>
</dbReference>
<keyword evidence="1" id="KW-0547">Nucleotide-binding</keyword>
<feature type="coiled-coil region" evidence="4">
    <location>
        <begin position="387"/>
        <end position="534"/>
    </location>
</feature>
<evidence type="ECO:0000313" key="7">
    <source>
        <dbReference type="Proteomes" id="UP000285301"/>
    </source>
</evidence>
<evidence type="ECO:0000256" key="3">
    <source>
        <dbReference type="PROSITE-ProRule" id="PRU01052"/>
    </source>
</evidence>
<evidence type="ECO:0000256" key="4">
    <source>
        <dbReference type="SAM" id="Coils"/>
    </source>
</evidence>
<sequence length="572" mass="66967">MWIWPEPLYVDGVEDPILLCDSQGTFGSNMDRESSTKIFGISALTSSLMIFNVSGEINEQDLANLDVFAQIALKASNENNIKALLLPRLLFIVRDWKFSDFELGLNGGKKYLREKFYLERITPEGLQIRERIINMFGQIDCCLLPHPGSKVDTGTFKTIRDFDFNFLNEVTKLVKSIFSPSFLSPKTLNSQLLNAQEVFMYFNSIVKSFNNCDELGIKSIYEASVFLAFHDSIKYFETRLKTYWEQNKTKGLKELDTFAQNLLNETVKYFDENSKLLCKPSQEFREVFLKSLKEVYSMFESNAKKEAEMVLAIVLKDCIQFYQDNIQRYWETNRNAGLAALHKNNEIIKKQTWIHFNEHPKLIEKPQTAISELENKIEESFKLRENIVKHDEETKKIQIKIEQLENKNLNLRETIAKYDEETRRIQMKVEQLEKKNLNLRGNIANHDEETRRIQMKVEQLEKKNQIQSQANENLASDSARFKRLLDDKNREMNEMLNTIEERQEKMKQFYEEKAEETQRSLEKQFEEKLRLAEENAQNKGPAGPENDPVKQPFLTFCLSALVSIGTFFLTRR</sequence>
<dbReference type="SUPFAM" id="SSF52540">
    <property type="entry name" value="P-loop containing nucleoside triphosphate hydrolases"/>
    <property type="match status" value="1"/>
</dbReference>
<dbReference type="PROSITE" id="PS51715">
    <property type="entry name" value="G_GB1_RHD3"/>
    <property type="match status" value="1"/>
</dbReference>
<dbReference type="EMBL" id="NCKU01014159">
    <property type="protein sequence ID" value="RWR99652.1"/>
    <property type="molecule type" value="Genomic_DNA"/>
</dbReference>
<keyword evidence="4" id="KW-0175">Coiled coil</keyword>
<dbReference type="PANTHER" id="PTHR10751">
    <property type="entry name" value="GUANYLATE BINDING PROTEIN"/>
    <property type="match status" value="1"/>
</dbReference>
<dbReference type="Proteomes" id="UP000285301">
    <property type="component" value="Unassembled WGS sequence"/>
</dbReference>
<dbReference type="AlphaFoldDB" id="A0A443Q9F5"/>
<gene>
    <name evidence="6" type="ORF">B4U79_16990</name>
</gene>
<comment type="caution">
    <text evidence="6">The sequence shown here is derived from an EMBL/GenBank/DDBJ whole genome shotgun (WGS) entry which is preliminary data.</text>
</comment>
<proteinExistence type="inferred from homology"/>
<feature type="domain" description="GB1/RHD3-type G" evidence="5">
    <location>
        <begin position="1"/>
        <end position="182"/>
    </location>
</feature>
<name>A0A443Q9F5_9ACAR</name>
<dbReference type="OrthoDB" id="7788754at2759"/>
<dbReference type="GO" id="GO:0003924">
    <property type="term" value="F:GTPase activity"/>
    <property type="evidence" value="ECO:0007669"/>
    <property type="project" value="InterPro"/>
</dbReference>
<keyword evidence="2" id="KW-0342">GTP-binding</keyword>
<keyword evidence="7" id="KW-1185">Reference proteome</keyword>
<evidence type="ECO:0000313" key="6">
    <source>
        <dbReference type="EMBL" id="RWR99652.1"/>
    </source>
</evidence>
<evidence type="ECO:0000256" key="2">
    <source>
        <dbReference type="ARBA" id="ARBA00023134"/>
    </source>
</evidence>
<dbReference type="Pfam" id="PF02263">
    <property type="entry name" value="GBP"/>
    <property type="match status" value="1"/>
</dbReference>
<organism evidence="6 7">
    <name type="scientific">Dinothrombium tinctorium</name>
    <dbReference type="NCBI Taxonomy" id="1965070"/>
    <lineage>
        <taxon>Eukaryota</taxon>
        <taxon>Metazoa</taxon>
        <taxon>Ecdysozoa</taxon>
        <taxon>Arthropoda</taxon>
        <taxon>Chelicerata</taxon>
        <taxon>Arachnida</taxon>
        <taxon>Acari</taxon>
        <taxon>Acariformes</taxon>
        <taxon>Trombidiformes</taxon>
        <taxon>Prostigmata</taxon>
        <taxon>Anystina</taxon>
        <taxon>Parasitengona</taxon>
        <taxon>Trombidioidea</taxon>
        <taxon>Trombidiidae</taxon>
        <taxon>Dinothrombium</taxon>
    </lineage>
</organism>
<comment type="similarity">
    <text evidence="3">Belongs to the TRAFAC class dynamin-like GTPase superfamily. GB1/RHD3 GTPase family.</text>
</comment>
<dbReference type="Gene3D" id="3.40.50.300">
    <property type="entry name" value="P-loop containing nucleotide triphosphate hydrolases"/>
    <property type="match status" value="1"/>
</dbReference>
<dbReference type="InterPro" id="IPR030386">
    <property type="entry name" value="G_GB1_RHD3_dom"/>
</dbReference>
<protein>
    <submittedName>
        <fullName evidence="6">Atlastin-1-like protein</fullName>
    </submittedName>
</protein>
<evidence type="ECO:0000259" key="5">
    <source>
        <dbReference type="PROSITE" id="PS51715"/>
    </source>
</evidence>
<evidence type="ECO:0000256" key="1">
    <source>
        <dbReference type="ARBA" id="ARBA00022741"/>
    </source>
</evidence>
<accession>A0A443Q9F5</accession>
<dbReference type="GO" id="GO:0005525">
    <property type="term" value="F:GTP binding"/>
    <property type="evidence" value="ECO:0007669"/>
    <property type="project" value="UniProtKB-KW"/>
</dbReference>